<evidence type="ECO:0000259" key="2">
    <source>
        <dbReference type="Pfam" id="PF09350"/>
    </source>
</evidence>
<name>A0ABQ2BA52_9MICO</name>
<evidence type="ECO:0000313" key="4">
    <source>
        <dbReference type="Proteomes" id="UP000632535"/>
    </source>
</evidence>
<feature type="region of interest" description="Disordered" evidence="1">
    <location>
        <begin position="150"/>
        <end position="176"/>
    </location>
</feature>
<gene>
    <name evidence="3" type="ORF">GCM10007368_37160</name>
</gene>
<dbReference type="InterPro" id="IPR018961">
    <property type="entry name" value="DnaJ_homolog_subfam-C_membr-28"/>
</dbReference>
<accession>A0ABQ2BA52</accession>
<feature type="compositionally biased region" description="Basic residues" evidence="1">
    <location>
        <begin position="162"/>
        <end position="176"/>
    </location>
</feature>
<evidence type="ECO:0000313" key="3">
    <source>
        <dbReference type="EMBL" id="GGI11632.1"/>
    </source>
</evidence>
<comment type="caution">
    <text evidence="3">The sequence shown here is derived from an EMBL/GenBank/DDBJ whole genome shotgun (WGS) entry which is preliminary data.</text>
</comment>
<protein>
    <recommendedName>
        <fullName evidence="2">DnaJ homologue subfamily C member 28 conserved domain-containing protein</fullName>
    </recommendedName>
</protein>
<organism evidence="3 4">
    <name type="scientific">Isoptericola cucumis</name>
    <dbReference type="NCBI Taxonomy" id="1776856"/>
    <lineage>
        <taxon>Bacteria</taxon>
        <taxon>Bacillati</taxon>
        <taxon>Actinomycetota</taxon>
        <taxon>Actinomycetes</taxon>
        <taxon>Micrococcales</taxon>
        <taxon>Promicromonosporaceae</taxon>
        <taxon>Isoptericola</taxon>
    </lineage>
</organism>
<dbReference type="RefSeq" id="WP_188525238.1">
    <property type="nucleotide sequence ID" value="NZ_BMDG01000016.1"/>
</dbReference>
<proteinExistence type="predicted"/>
<feature type="domain" description="DnaJ homologue subfamily C member 28 conserved" evidence="2">
    <location>
        <begin position="27"/>
        <end position="93"/>
    </location>
</feature>
<feature type="compositionally biased region" description="Basic and acidic residues" evidence="1">
    <location>
        <begin position="150"/>
        <end position="161"/>
    </location>
</feature>
<evidence type="ECO:0000256" key="1">
    <source>
        <dbReference type="SAM" id="MobiDB-lite"/>
    </source>
</evidence>
<sequence length="176" mass="20037">MADPDLPSAFFNPYAVAIDDEVAIALLADLLVRKAIERGDFDDLPGSGKPLDLPDRHDPDWWLKNLLKRDRFVLLPPSVQLRKEDAALDERLDALWSEDDVRQEVEEFNERVRRGRYQPPAGPPLVTMPRDVEATVAAWADRRAARAAEARAAEARAEAHGKSRRRLVRRRRSLRA</sequence>
<dbReference type="EMBL" id="BMDG01000016">
    <property type="protein sequence ID" value="GGI11632.1"/>
    <property type="molecule type" value="Genomic_DNA"/>
</dbReference>
<keyword evidence="4" id="KW-1185">Reference proteome</keyword>
<dbReference type="Pfam" id="PF09350">
    <property type="entry name" value="DJC28_CD"/>
    <property type="match status" value="1"/>
</dbReference>
<dbReference type="Proteomes" id="UP000632535">
    <property type="component" value="Unassembled WGS sequence"/>
</dbReference>
<reference evidence="4" key="1">
    <citation type="journal article" date="2019" name="Int. J. Syst. Evol. Microbiol.">
        <title>The Global Catalogue of Microorganisms (GCM) 10K type strain sequencing project: providing services to taxonomists for standard genome sequencing and annotation.</title>
        <authorList>
            <consortium name="The Broad Institute Genomics Platform"/>
            <consortium name="The Broad Institute Genome Sequencing Center for Infectious Disease"/>
            <person name="Wu L."/>
            <person name="Ma J."/>
        </authorList>
    </citation>
    <scope>NUCLEOTIDE SEQUENCE [LARGE SCALE GENOMIC DNA]</scope>
    <source>
        <strain evidence="4">CCM 8653</strain>
    </source>
</reference>